<proteinExistence type="predicted"/>
<name>A0A370GJ86_9COXI</name>
<keyword evidence="2" id="KW-1185">Reference proteome</keyword>
<sequence>MITQNKVMTSIKLQKNLHRRLQQRIIEDGYGMRGKSKWIIESIESLLTLADYPTLVDIADDMDQLSDIVSIRIPDHLMRRIDQAVIRVRKQYPTIEGVKSNLIRASIIQRLLRESTSVTEV</sequence>
<gene>
    <name evidence="1" type="ORF">C8D86_1101</name>
</gene>
<evidence type="ECO:0000313" key="1">
    <source>
        <dbReference type="EMBL" id="RDI43731.1"/>
    </source>
</evidence>
<comment type="caution">
    <text evidence="1">The sequence shown here is derived from an EMBL/GenBank/DDBJ whole genome shotgun (WGS) entry which is preliminary data.</text>
</comment>
<dbReference type="EMBL" id="QQAX01000010">
    <property type="protein sequence ID" value="RDI43731.1"/>
    <property type="molecule type" value="Genomic_DNA"/>
</dbReference>
<reference evidence="1 2" key="1">
    <citation type="submission" date="2018-07" db="EMBL/GenBank/DDBJ databases">
        <title>Genomic Encyclopedia of Type Strains, Phase IV (KMG-IV): sequencing the most valuable type-strain genomes for metagenomic binning, comparative biology and taxonomic classification.</title>
        <authorList>
            <person name="Goeker M."/>
        </authorList>
    </citation>
    <scope>NUCLEOTIDE SEQUENCE [LARGE SCALE GENOMIC DNA]</scope>
    <source>
        <strain evidence="1 2">DSM 16500</strain>
    </source>
</reference>
<dbReference type="Proteomes" id="UP000254720">
    <property type="component" value="Unassembled WGS sequence"/>
</dbReference>
<organism evidence="1 2">
    <name type="scientific">Aquicella lusitana</name>
    <dbReference type="NCBI Taxonomy" id="254246"/>
    <lineage>
        <taxon>Bacteria</taxon>
        <taxon>Pseudomonadati</taxon>
        <taxon>Pseudomonadota</taxon>
        <taxon>Gammaproteobacteria</taxon>
        <taxon>Legionellales</taxon>
        <taxon>Coxiellaceae</taxon>
        <taxon>Aquicella</taxon>
    </lineage>
</organism>
<evidence type="ECO:0000313" key="2">
    <source>
        <dbReference type="Proteomes" id="UP000254720"/>
    </source>
</evidence>
<dbReference type="AlphaFoldDB" id="A0A370GJ86"/>
<protein>
    <submittedName>
        <fullName evidence="1">Uncharacterized protein</fullName>
    </submittedName>
</protein>
<accession>A0A370GJ86</accession>